<gene>
    <name evidence="1" type="ORF">DEBURN_LOCUS9482</name>
</gene>
<name>A0A9N9CHM9_9GLOM</name>
<proteinExistence type="predicted"/>
<feature type="non-terminal residue" evidence="1">
    <location>
        <position position="87"/>
    </location>
</feature>
<protein>
    <submittedName>
        <fullName evidence="1">9335_t:CDS:1</fullName>
    </submittedName>
</protein>
<organism evidence="1 2">
    <name type="scientific">Diversispora eburnea</name>
    <dbReference type="NCBI Taxonomy" id="1213867"/>
    <lineage>
        <taxon>Eukaryota</taxon>
        <taxon>Fungi</taxon>
        <taxon>Fungi incertae sedis</taxon>
        <taxon>Mucoromycota</taxon>
        <taxon>Glomeromycotina</taxon>
        <taxon>Glomeromycetes</taxon>
        <taxon>Diversisporales</taxon>
        <taxon>Diversisporaceae</taxon>
        <taxon>Diversispora</taxon>
    </lineage>
</organism>
<dbReference type="AlphaFoldDB" id="A0A9N9CHM9"/>
<accession>A0A9N9CHM9</accession>
<keyword evidence="2" id="KW-1185">Reference proteome</keyword>
<dbReference type="Proteomes" id="UP000789706">
    <property type="component" value="Unassembled WGS sequence"/>
</dbReference>
<sequence length="87" mass="10550">MKVNKERLFVPATIISKLRGYLWHYWRDSEDIRLVATLLDPRLKLMSVWPDEIRKETINLPYVEFKFWQNNIVTDELETCHEETETP</sequence>
<dbReference type="OrthoDB" id="2448626at2759"/>
<evidence type="ECO:0000313" key="2">
    <source>
        <dbReference type="Proteomes" id="UP000789706"/>
    </source>
</evidence>
<evidence type="ECO:0000313" key="1">
    <source>
        <dbReference type="EMBL" id="CAG8600260.1"/>
    </source>
</evidence>
<comment type="caution">
    <text evidence="1">The sequence shown here is derived from an EMBL/GenBank/DDBJ whole genome shotgun (WGS) entry which is preliminary data.</text>
</comment>
<dbReference type="EMBL" id="CAJVPK010001855">
    <property type="protein sequence ID" value="CAG8600260.1"/>
    <property type="molecule type" value="Genomic_DNA"/>
</dbReference>
<reference evidence="1" key="1">
    <citation type="submission" date="2021-06" db="EMBL/GenBank/DDBJ databases">
        <authorList>
            <person name="Kallberg Y."/>
            <person name="Tangrot J."/>
            <person name="Rosling A."/>
        </authorList>
    </citation>
    <scope>NUCLEOTIDE SEQUENCE</scope>
    <source>
        <strain evidence="1">AZ414A</strain>
    </source>
</reference>